<proteinExistence type="inferred from homology"/>
<keyword evidence="9" id="KW-0808">Transferase</keyword>
<protein>
    <submittedName>
        <fullName evidence="9">Acyltransferase</fullName>
    </submittedName>
</protein>
<feature type="transmembrane region" description="Helical" evidence="7">
    <location>
        <begin position="273"/>
        <end position="292"/>
    </location>
</feature>
<dbReference type="GO" id="GO:0016746">
    <property type="term" value="F:acyltransferase activity"/>
    <property type="evidence" value="ECO:0007669"/>
    <property type="project" value="UniProtKB-KW"/>
</dbReference>
<organism evidence="9 10">
    <name type="scientific">Tumebacillus amylolyticus</name>
    <dbReference type="NCBI Taxonomy" id="2801339"/>
    <lineage>
        <taxon>Bacteria</taxon>
        <taxon>Bacillati</taxon>
        <taxon>Bacillota</taxon>
        <taxon>Bacilli</taxon>
        <taxon>Bacillales</taxon>
        <taxon>Alicyclobacillaceae</taxon>
        <taxon>Tumebacillus</taxon>
    </lineage>
</organism>
<feature type="domain" description="Acyltransferase 3" evidence="8">
    <location>
        <begin position="9"/>
        <end position="358"/>
    </location>
</feature>
<feature type="transmembrane region" description="Helical" evidence="7">
    <location>
        <begin position="312"/>
        <end position="331"/>
    </location>
</feature>
<comment type="subcellular location">
    <subcellularLocation>
        <location evidence="1">Cell membrane</location>
        <topology evidence="1">Multi-pass membrane protein</topology>
    </subcellularLocation>
</comment>
<evidence type="ECO:0000256" key="7">
    <source>
        <dbReference type="SAM" id="Phobius"/>
    </source>
</evidence>
<name>A0ABS1JAL9_9BACL</name>
<feature type="transmembrane region" description="Helical" evidence="7">
    <location>
        <begin position="343"/>
        <end position="372"/>
    </location>
</feature>
<dbReference type="PANTHER" id="PTHR40074">
    <property type="entry name" value="O-ACETYLTRANSFERASE WECH"/>
    <property type="match status" value="1"/>
</dbReference>
<keyword evidence="4 7" id="KW-0812">Transmembrane</keyword>
<feature type="transmembrane region" description="Helical" evidence="7">
    <location>
        <begin position="159"/>
        <end position="183"/>
    </location>
</feature>
<feature type="transmembrane region" description="Helical" evidence="7">
    <location>
        <begin position="12"/>
        <end position="30"/>
    </location>
</feature>
<sequence>MEKKVRLNEIGHLRSVAFLAVVTQHAIGMFTRTAGVNLSDLVVLSVLFNLVKFAVPMFVFITGLVIFYNYYEELKLGSYLYKRVREIIVPYLIWSVFYYMYWAYDAAGHSWREFPSILLTGSGYYHLWFVAMIFQFYLLYPLFRLLFKWLKSVMKSERIVIPFLLVLTGVFIVCTQFIVSHSGEWHSNIFGLRGMLNYVDRTFPVWYLYFVIGGVAAMSITKWRAWMEKLQSWNYAVFAVTLGWVTYQLASGIVPNAKPPHDVALWIGISNSFKASMILFTLSSFVLLYQIAMRLSAKRNLLTKLSDLIGKYSYGTFLAHAFLLDVVYKWVKPLPVLTHAWKAVVAMIVTTVLAVLVTMAISKIPFLGSLIVGTTGKRKKKVVVAEEAVKAGA</sequence>
<dbReference type="InterPro" id="IPR002656">
    <property type="entry name" value="Acyl_transf_3_dom"/>
</dbReference>
<keyword evidence="3" id="KW-1003">Cell membrane</keyword>
<evidence type="ECO:0000256" key="5">
    <source>
        <dbReference type="ARBA" id="ARBA00022989"/>
    </source>
</evidence>
<dbReference type="PANTHER" id="PTHR40074:SF2">
    <property type="entry name" value="O-ACETYLTRANSFERASE WECH"/>
    <property type="match status" value="1"/>
</dbReference>
<dbReference type="Pfam" id="PF01757">
    <property type="entry name" value="Acyl_transf_3"/>
    <property type="match status" value="1"/>
</dbReference>
<keyword evidence="6 7" id="KW-0472">Membrane</keyword>
<evidence type="ECO:0000313" key="10">
    <source>
        <dbReference type="Proteomes" id="UP000602284"/>
    </source>
</evidence>
<evidence type="ECO:0000313" key="9">
    <source>
        <dbReference type="EMBL" id="MBL0387285.1"/>
    </source>
</evidence>
<comment type="similarity">
    <text evidence="2">Belongs to the acyltransferase 3 family.</text>
</comment>
<keyword evidence="9" id="KW-0012">Acyltransferase</keyword>
<feature type="transmembrane region" description="Helical" evidence="7">
    <location>
        <begin position="203"/>
        <end position="221"/>
    </location>
</feature>
<reference evidence="9 10" key="1">
    <citation type="submission" date="2021-01" db="EMBL/GenBank/DDBJ databases">
        <title>Tumebacillus sp. strain ITR2 16S ribosomal RNA gene Genome sequencing and assembly.</title>
        <authorList>
            <person name="Kang M."/>
        </authorList>
    </citation>
    <scope>NUCLEOTIDE SEQUENCE [LARGE SCALE GENOMIC DNA]</scope>
    <source>
        <strain evidence="9 10">ITR2</strain>
    </source>
</reference>
<gene>
    <name evidence="9" type="ORF">JJB07_11545</name>
</gene>
<dbReference type="EMBL" id="JAEQNB010000003">
    <property type="protein sequence ID" value="MBL0387285.1"/>
    <property type="molecule type" value="Genomic_DNA"/>
</dbReference>
<dbReference type="RefSeq" id="WP_201635129.1">
    <property type="nucleotide sequence ID" value="NZ_JAEQNB010000003.1"/>
</dbReference>
<evidence type="ECO:0000259" key="8">
    <source>
        <dbReference type="Pfam" id="PF01757"/>
    </source>
</evidence>
<evidence type="ECO:0000256" key="6">
    <source>
        <dbReference type="ARBA" id="ARBA00023136"/>
    </source>
</evidence>
<feature type="transmembrane region" description="Helical" evidence="7">
    <location>
        <begin position="233"/>
        <end position="253"/>
    </location>
</feature>
<feature type="transmembrane region" description="Helical" evidence="7">
    <location>
        <begin position="87"/>
        <end position="104"/>
    </location>
</feature>
<feature type="transmembrane region" description="Helical" evidence="7">
    <location>
        <begin position="124"/>
        <end position="147"/>
    </location>
</feature>
<keyword evidence="10" id="KW-1185">Reference proteome</keyword>
<evidence type="ECO:0000256" key="2">
    <source>
        <dbReference type="ARBA" id="ARBA00007400"/>
    </source>
</evidence>
<dbReference type="Proteomes" id="UP000602284">
    <property type="component" value="Unassembled WGS sequence"/>
</dbReference>
<accession>A0ABS1JAL9</accession>
<evidence type="ECO:0000256" key="4">
    <source>
        <dbReference type="ARBA" id="ARBA00022692"/>
    </source>
</evidence>
<feature type="transmembrane region" description="Helical" evidence="7">
    <location>
        <begin position="42"/>
        <end position="67"/>
    </location>
</feature>
<evidence type="ECO:0000256" key="1">
    <source>
        <dbReference type="ARBA" id="ARBA00004651"/>
    </source>
</evidence>
<comment type="caution">
    <text evidence="9">The sequence shown here is derived from an EMBL/GenBank/DDBJ whole genome shotgun (WGS) entry which is preliminary data.</text>
</comment>
<keyword evidence="5 7" id="KW-1133">Transmembrane helix</keyword>
<evidence type="ECO:0000256" key="3">
    <source>
        <dbReference type="ARBA" id="ARBA00022475"/>
    </source>
</evidence>